<proteinExistence type="predicted"/>
<organism evidence="1 2">
    <name type="scientific">Gossypium australe</name>
    <dbReference type="NCBI Taxonomy" id="47621"/>
    <lineage>
        <taxon>Eukaryota</taxon>
        <taxon>Viridiplantae</taxon>
        <taxon>Streptophyta</taxon>
        <taxon>Embryophyta</taxon>
        <taxon>Tracheophyta</taxon>
        <taxon>Spermatophyta</taxon>
        <taxon>Magnoliopsida</taxon>
        <taxon>eudicotyledons</taxon>
        <taxon>Gunneridae</taxon>
        <taxon>Pentapetalae</taxon>
        <taxon>rosids</taxon>
        <taxon>malvids</taxon>
        <taxon>Malvales</taxon>
        <taxon>Malvaceae</taxon>
        <taxon>Malvoideae</taxon>
        <taxon>Gossypium</taxon>
    </lineage>
</organism>
<dbReference type="EMBL" id="SMMG02000001">
    <property type="protein sequence ID" value="KAA3486220.1"/>
    <property type="molecule type" value="Genomic_DNA"/>
</dbReference>
<dbReference type="AlphaFoldDB" id="A0A5B6WWB6"/>
<name>A0A5B6WWB6_9ROSI</name>
<evidence type="ECO:0000313" key="1">
    <source>
        <dbReference type="EMBL" id="KAA3486220.1"/>
    </source>
</evidence>
<reference evidence="1" key="1">
    <citation type="submission" date="2019-08" db="EMBL/GenBank/DDBJ databases">
        <authorList>
            <person name="Liu F."/>
        </authorList>
    </citation>
    <scope>NUCLEOTIDE SEQUENCE [LARGE SCALE GENOMIC DNA]</scope>
    <source>
        <strain evidence="1">PA1801</strain>
        <tissue evidence="1">Leaf</tissue>
    </source>
</reference>
<dbReference type="GO" id="GO:0016301">
    <property type="term" value="F:kinase activity"/>
    <property type="evidence" value="ECO:0007669"/>
    <property type="project" value="UniProtKB-KW"/>
</dbReference>
<gene>
    <name evidence="1" type="ORF">EPI10_030156</name>
</gene>
<keyword evidence="2" id="KW-1185">Reference proteome</keyword>
<keyword evidence="1" id="KW-0808">Transferase</keyword>
<dbReference type="Proteomes" id="UP000325315">
    <property type="component" value="Unassembled WGS sequence"/>
</dbReference>
<keyword evidence="1" id="KW-0430">Lectin</keyword>
<evidence type="ECO:0000313" key="2">
    <source>
        <dbReference type="Proteomes" id="UP000325315"/>
    </source>
</evidence>
<dbReference type="GO" id="GO:0030246">
    <property type="term" value="F:carbohydrate binding"/>
    <property type="evidence" value="ECO:0007669"/>
    <property type="project" value="UniProtKB-KW"/>
</dbReference>
<dbReference type="OrthoDB" id="73875at2759"/>
<keyword evidence="1" id="KW-0418">Kinase</keyword>
<sequence length="74" mass="8639">MEKTSKDFEPKDFVEVPTNKAKGIRNFVKYRVEEKSLICAGRPQYVPIPITHDIRHIRNCSTFINGGWRKTKAF</sequence>
<keyword evidence="1" id="KW-0675">Receptor</keyword>
<comment type="caution">
    <text evidence="1">The sequence shown here is derived from an EMBL/GenBank/DDBJ whole genome shotgun (WGS) entry which is preliminary data.</text>
</comment>
<accession>A0A5B6WWB6</accession>
<protein>
    <submittedName>
        <fullName evidence="1">G-type lectin S-receptor-like protein serine/threonine-protein kinase CES101</fullName>
    </submittedName>
</protein>